<protein>
    <recommendedName>
        <fullName evidence="12">Protein kinase domain-containing protein</fullName>
    </recommendedName>
</protein>
<feature type="region of interest" description="Disordered" evidence="6">
    <location>
        <begin position="2946"/>
        <end position="3020"/>
    </location>
</feature>
<name>A0A9P6Q8A5_9FUNG</name>
<feature type="domain" description="Response regulatory" evidence="8">
    <location>
        <begin position="3464"/>
        <end position="3596"/>
    </location>
</feature>
<dbReference type="SMART" id="SM00065">
    <property type="entry name" value="GAF"/>
    <property type="match status" value="1"/>
</dbReference>
<feature type="compositionally biased region" description="Low complexity" evidence="6">
    <location>
        <begin position="1163"/>
        <end position="1177"/>
    </location>
</feature>
<feature type="compositionally biased region" description="Polar residues" evidence="6">
    <location>
        <begin position="2028"/>
        <end position="2040"/>
    </location>
</feature>
<evidence type="ECO:0000256" key="6">
    <source>
        <dbReference type="SAM" id="MobiDB-lite"/>
    </source>
</evidence>
<keyword evidence="1 5" id="KW-0597">Phosphoprotein</keyword>
<feature type="region of interest" description="Disordered" evidence="6">
    <location>
        <begin position="1"/>
        <end position="62"/>
    </location>
</feature>
<dbReference type="Pfam" id="PF00512">
    <property type="entry name" value="HisKA"/>
    <property type="match status" value="1"/>
</dbReference>
<feature type="compositionally biased region" description="Low complexity" evidence="6">
    <location>
        <begin position="3295"/>
        <end position="3311"/>
    </location>
</feature>
<feature type="non-terminal residue" evidence="10">
    <location>
        <position position="3685"/>
    </location>
</feature>
<evidence type="ECO:0000259" key="7">
    <source>
        <dbReference type="PROSITE" id="PS50109"/>
    </source>
</evidence>
<feature type="region of interest" description="Disordered" evidence="6">
    <location>
        <begin position="3256"/>
        <end position="3311"/>
    </location>
</feature>
<sequence length="3685" mass="400960">MSTQPPLDDQEYSTPPESWDTTTAEILSETTSSPQHTQTIRPGPYSSFSTASSSAGRAAPAHGKIGLDHHQQHHQLPHQRHHTDSHNNPYRAPCVTNSNAFIPPKVPGYEFKSGSQAGHMGLMLGKRISDGVEITGKLHLSKVQLQHEYRIQTRLQIVDNQYDYRAVKDMCDQTPDACATSTPMQELEPQAAADTSPPATEPEPSSTSQQHTRTSPPAVDAQGQGGQNKTQPSESPLRATNQTSCGQRTPRLHKYEPGLVEGEKFFNRVVEGFVDLDQEDVSVLLMRQVGYNLLSHQQARFRGLDDESPEFAVNAPCSSVSPFPDIYSFLVFCLKAAGLLEALQRHSLAHLAICPISLHWKAGPEGIPTLLRPTTAPLNDSPASQSSTTWQQGDGWDRGVQEGKCVYALSREQAAFDNRPFGPHWKRVQTMSSQSVPIAFNPKEGGSGGRRLSAPPLRYLSKEAVDVEEHIRQLNATKLRLFDFTHSKILSHERARAPNNIIEWQVPGFMEYHLQFLAPEQTGRAETWMDHRTDIYSMGVTLFTLLTMQFPNRGTDSVQVLQGVLSRELPPLSDFRPDMPPMIDAILRKMTQKQPINRYQTAFGFKQDILRCLNMLTRTGKIDEFPLGAHDVSYLFVLPNGVFGRQAEQQMISAAIAQAALAYHQSHTPHSGEQASTEDVELAAMRATASANDSDHYAFEDDIVSLQTQGATKIPLSSKTLLRTPKSLDGIKPVHRGSETVDPVVRVIFVSGPAGVGKTLLIRGMATVARQSGLFASGVCEAGCATPYSAILSCIQNVLQQLLTQHTNALASLVIAIRTAFEPDSGIGIICDLVPELKYFFNGSEMPESKDVSQTHSVARFHGLILRLIRVISTHFFMTWLIDDIHYADSNSIALLSTLVNVNKRLPIILILTHRDTVESLMKVKQILRGNHGMSASGSGGGASGYNRSASGESACEGLSAGKGLVDPLVEEYLTAHDQCGVPTAGGASNTMGRTVRNGGGSGSGCSPPATVRGGGGVRFLRLQNPQMETVQEFLACLLHRDAEEVLPLARVLHQKSWLAIRELVLQLYRKEIIFYDCHIRRWDWEPEEDRLAETIRRLTGEEYAFIEKRFQKLDCDTKKILVCASICGPMVTIDELQQLVKASYTWTNSAEARQKLQEPLKQEQQPQPQPHQEQQPPLQPEPQQQPPQSDSGDTPGRTRFAEQTPDLTNEGCNAMAGLQSAIREGILGYTTQPNTVRFHHNVMRQVAKNLLKRKVDVQRLHYELVRILLKRQGQEYKAASHVLVALPLIKKIIAKQEGTYVPDEEDLADIRMYYPETKHQPDDQNPVQLEPEPMNIRHLRKILSMAGEKFQKSGAHDMAMEYWNAAVSLLPDTWWDLPLDDGLPPHGAGASMAIDSEQQSRDGDLIMESVDSHHCDHSHHECYHQEEVGIAASSSCPYALYNEALELHLRRIAAERWREKFNDAMIICEYMLGKISDPIDRAKIHQHQMEIWIWAYGKVDKATETAIRCLRELGVRDDINFNPTQEEIRAIYDEASVVLGQHLSELQADPPRKCTDPRIEMILQVLMRSTASLYFQNVPFLAAASAEAVLLVCKHGVSSQAGRTLAVFAVTRTAWHGQLSNAYEIGRIAIRMSPDNYHVKFLFYLTVQQWGEHVSDAINGLEETLAAPDVVSDRLFHTAGVIHVELMKIWLGRMHLRTCMASATELLSKHVEFGPKAHGTDVIQGTIQLLKCLKGSTTNISNPETMFDDAEFNELKVFGKKGGGDKINVTHNNSTYVMIKLFGAYMYGHHEYIDELSDSWYDDPLSLLNFEGAWLSHSFFGYVALALVNLIRKETADTEKKARLWKRLENLRNRMKARAQQSEVNHGASYNLLEAEIADLNKDEEGHDRHADIFKAMALYEKAIHLATIHDFPLNKWTACEVAGAAYLRLGMTTAGTGLLLNACKGYRSWGAYGKVALLHRMYPDELMAADDMDVNPVPGAAPRSLFHRPLDSHPRPSGVRRAASTSTTHHHHYNHPHLQHQHPVPTGTSSLTSGLHPSTTPPWPNSGSPLTLYSPVGISTEAVATAVAIAGNAFTPSPSSSSNHSIPGTFSSLSSSGATSALPTTATTPTSASSAHGSGVGGGGGGSSGASAACPVLQSSVSWLGVPQSPELENADLDVLDFSSVIEAMQVVASEIDLDLLLVKSLGVLNQSVGARRCYVIVAKENDFVLAASSQGDRGQCEAVNPPVAVNKCGYLFHSVINYVINTSTPCLLANAGDDPRFSADEYLKQHTDLRTVLCAPILHKAAMVGVLYMEDFPERAFANKRMLVMNLLVQQLGISITNALLYQSVLQSETKLNGLLENLPCGIALWDATATQCQYINSSWKDMTGFSLEQILESNWTILTHPDEIVVYAEHWKQRVEAGVACHWESRYRLADGSFRWGIVRMLPIYSPSDPSKLLQWLTVTVDIDDQRRAVQLKSNFLANMSHELRTPFSGILGMLSLLRDSSGLSQEQFEFVDMAKASCEMLIRIVDDLLNFSKLEADKVTLEYIPLCFEEITGDVCDLLVPLASRKGLELIILPDHTIPLVLIGDPDRVKQILMNLIGNAIKFSTSGNVTIEFWHERNGRSSKETHVSTQCKALPACSNSVDTPSATYSPAAACGNTTAAAKSTISTSTSTSLAVGGTTTTTSSNVVAMDGINPGETLVNTRTDYRPACRKSAKRPQHGPNGEPLGDEVILHCSVRDQGIGLSAAEQKMLFVSFQQTDNGTTRKYGGTGLGLSICAQLIAHMDGVITVNSVKGHGSTFTFSIKLRTMVKHEQLANPTESARLLECEKAIEIRHAALQGSRVMILSPNKDLCMQIVRTLDRQVVVGFDSVAAAVQANALGVLSHSSSSLPMSKEDVEMQDEERSPFGMADIEPFDFILVDHMLDSAELDMLYPHPTVAYILLLAPTTEQLRWILPPAEKRASEDEDEDDSSQIDIGGRGRLQAGYHPGNHALGSGLPLTAPTTTTTTSTSSASSPSLGPPLHDFQIPTEKVRPFDDVSTGAVKRASGYPPSLLGLPQLSMAGTGTGSGGDGAGSDGGFTDGAGDDNMSPFAIGSSSGGGPVGGSRASRGSFSSSSCAGSENGEVHLAKLSIPAYSQTRPGCGVMATNSTHSQLFKRRKRSVGNVSPLPPTAGGGGGGGGSGGGNGSSNINTGEAPMASGNNGRNSINHHQGNGGGMSSTTDTPYQVCRLIKPVRRLKLLQILYNALMHSRGETMIGLDGRPLYVSGNRTQSHARCGSSISGSGHGSRATSVSSERSSPMPTLEVSRRPGSTCSSPSSSSTTAAAAAAGTTASFHPDIPLSSSYSARARSPSVAVPQKRGREHGTGDGGAGGDEDHQAAPLMSSSTSLSSGGERQSLAAPAGHPALVRRESPVPPAVKRRRPRPKVGTAGTGGGEGVGNDSSTSNRDHVTASKRTRNDVTLLEVLTEEEKARCRGKNVLVAEDDFVSQKILEKQLSKLGMNVMITNNGHEAIQQWLSAERGYYTIAIFDHHMPIMDGLAATKKLRELEHTLTQEMAAGKPSSYVRMPIVGLSADVQSSTKEACIKAGMDEYLTKPLLTKGLAMLIQNRSSVTATPTATQMPSLSQNVNPITSQEQVYLDREATTPFSNAASSQPAIDLLDTAGQPMAIQRVESVGEVEATARMQNPVANGTAEIKRLE</sequence>
<feature type="region of interest" description="Disordered" evidence="6">
    <location>
        <begin position="2077"/>
        <end position="2128"/>
    </location>
</feature>
<dbReference type="Gene3D" id="3.30.450.20">
    <property type="entry name" value="PAS domain"/>
    <property type="match status" value="1"/>
</dbReference>
<dbReference type="InterPro" id="IPR036097">
    <property type="entry name" value="HisK_dim/P_sf"/>
</dbReference>
<dbReference type="SUPFAM" id="SSF55785">
    <property type="entry name" value="PYP-like sensor domain (PAS domain)"/>
    <property type="match status" value="1"/>
</dbReference>
<dbReference type="SUPFAM" id="SSF55781">
    <property type="entry name" value="GAF domain-like"/>
    <property type="match status" value="1"/>
</dbReference>
<feature type="compositionally biased region" description="Low complexity" evidence="6">
    <location>
        <begin position="2093"/>
        <end position="2119"/>
    </location>
</feature>
<evidence type="ECO:0008006" key="12">
    <source>
        <dbReference type="Google" id="ProtNLM"/>
    </source>
</evidence>
<accession>A0A9P6Q8A5</accession>
<feature type="domain" description="Histidine kinase" evidence="7">
    <location>
        <begin position="2467"/>
        <end position="2795"/>
    </location>
</feature>
<feature type="compositionally biased region" description="Low complexity" evidence="6">
    <location>
        <begin position="3328"/>
        <end position="3343"/>
    </location>
</feature>
<dbReference type="Pfam" id="PF01590">
    <property type="entry name" value="GAF"/>
    <property type="match status" value="1"/>
</dbReference>
<feature type="compositionally biased region" description="Gly residues" evidence="6">
    <location>
        <begin position="3159"/>
        <end position="3173"/>
    </location>
</feature>
<dbReference type="Pfam" id="PF00989">
    <property type="entry name" value="PAS"/>
    <property type="match status" value="1"/>
</dbReference>
<dbReference type="Proteomes" id="UP000807716">
    <property type="component" value="Unassembled WGS sequence"/>
</dbReference>
<dbReference type="OrthoDB" id="60033at2759"/>
<evidence type="ECO:0000256" key="3">
    <source>
        <dbReference type="ARBA" id="ARBA00022777"/>
    </source>
</evidence>
<evidence type="ECO:0000259" key="8">
    <source>
        <dbReference type="PROSITE" id="PS50110"/>
    </source>
</evidence>
<organism evidence="10 11">
    <name type="scientific">Actinomortierella ambigua</name>
    <dbReference type="NCBI Taxonomy" id="1343610"/>
    <lineage>
        <taxon>Eukaryota</taxon>
        <taxon>Fungi</taxon>
        <taxon>Fungi incertae sedis</taxon>
        <taxon>Mucoromycota</taxon>
        <taxon>Mortierellomycotina</taxon>
        <taxon>Mortierellomycetes</taxon>
        <taxon>Mortierellales</taxon>
        <taxon>Mortierellaceae</taxon>
        <taxon>Actinomortierella</taxon>
    </lineage>
</organism>
<dbReference type="PROSITE" id="PS50109">
    <property type="entry name" value="HIS_KIN"/>
    <property type="match status" value="1"/>
</dbReference>
<feature type="compositionally biased region" description="Basic residues" evidence="6">
    <location>
        <begin position="2010"/>
        <end position="2022"/>
    </location>
</feature>
<dbReference type="InterPro" id="IPR000014">
    <property type="entry name" value="PAS"/>
</dbReference>
<feature type="compositionally biased region" description="Low complexity" evidence="6">
    <location>
        <begin position="3091"/>
        <end position="3107"/>
    </location>
</feature>
<dbReference type="GO" id="GO:0006355">
    <property type="term" value="P:regulation of DNA-templated transcription"/>
    <property type="evidence" value="ECO:0007669"/>
    <property type="project" value="InterPro"/>
</dbReference>
<dbReference type="PROSITE" id="PS50110">
    <property type="entry name" value="RESPONSE_REGULATORY"/>
    <property type="match status" value="1"/>
</dbReference>
<dbReference type="SUPFAM" id="SSF56112">
    <property type="entry name" value="Protein kinase-like (PK-like)"/>
    <property type="match status" value="1"/>
</dbReference>
<dbReference type="SUPFAM" id="SSF52540">
    <property type="entry name" value="P-loop containing nucleoside triphosphate hydrolases"/>
    <property type="match status" value="1"/>
</dbReference>
<dbReference type="InterPro" id="IPR029016">
    <property type="entry name" value="GAF-like_dom_sf"/>
</dbReference>
<proteinExistence type="predicted"/>
<feature type="region of interest" description="Disordered" evidence="6">
    <location>
        <begin position="1157"/>
        <end position="1212"/>
    </location>
</feature>
<feature type="compositionally biased region" description="Polar residues" evidence="6">
    <location>
        <begin position="3186"/>
        <end position="3198"/>
    </location>
</feature>
<dbReference type="InterPro" id="IPR003661">
    <property type="entry name" value="HisK_dim/P_dom"/>
</dbReference>
<feature type="compositionally biased region" description="Low complexity" evidence="6">
    <location>
        <begin position="2980"/>
        <end position="3009"/>
    </location>
</feature>
<feature type="region of interest" description="Disordered" evidence="6">
    <location>
        <begin position="3328"/>
        <end position="3441"/>
    </location>
</feature>
<dbReference type="CDD" id="cd00082">
    <property type="entry name" value="HisKA"/>
    <property type="match status" value="1"/>
</dbReference>
<dbReference type="InterPro" id="IPR001789">
    <property type="entry name" value="Sig_transdc_resp-reg_receiver"/>
</dbReference>
<dbReference type="InterPro" id="IPR011006">
    <property type="entry name" value="CheY-like_superfamily"/>
</dbReference>
<feature type="modified residue" description="4-aspartylphosphate" evidence="5">
    <location>
        <position position="3516"/>
    </location>
</feature>
<dbReference type="SMART" id="SM00388">
    <property type="entry name" value="HisKA"/>
    <property type="match status" value="1"/>
</dbReference>
<dbReference type="CDD" id="cd17546">
    <property type="entry name" value="REC_hyHK_CKI1_RcsC-like"/>
    <property type="match status" value="1"/>
</dbReference>
<keyword evidence="4" id="KW-0902">Two-component regulatory system</keyword>
<evidence type="ECO:0000259" key="9">
    <source>
        <dbReference type="PROSITE" id="PS50112"/>
    </source>
</evidence>
<reference evidence="10" key="1">
    <citation type="journal article" date="2020" name="Fungal Divers.">
        <title>Resolving the Mortierellaceae phylogeny through synthesis of multi-gene phylogenetics and phylogenomics.</title>
        <authorList>
            <person name="Vandepol N."/>
            <person name="Liber J."/>
            <person name="Desiro A."/>
            <person name="Na H."/>
            <person name="Kennedy M."/>
            <person name="Barry K."/>
            <person name="Grigoriev I.V."/>
            <person name="Miller A.N."/>
            <person name="O'Donnell K."/>
            <person name="Stajich J.E."/>
            <person name="Bonito G."/>
        </authorList>
    </citation>
    <scope>NUCLEOTIDE SEQUENCE</scope>
    <source>
        <strain evidence="10">BC1065</strain>
    </source>
</reference>
<dbReference type="SUPFAM" id="SSF52172">
    <property type="entry name" value="CheY-like"/>
    <property type="match status" value="1"/>
</dbReference>
<feature type="region of interest" description="Disordered" evidence="6">
    <location>
        <begin position="3141"/>
        <end position="3207"/>
    </location>
</feature>
<dbReference type="InterPro" id="IPR027417">
    <property type="entry name" value="P-loop_NTPase"/>
</dbReference>
<dbReference type="GO" id="GO:0000155">
    <property type="term" value="F:phosphorelay sensor kinase activity"/>
    <property type="evidence" value="ECO:0007669"/>
    <property type="project" value="InterPro"/>
</dbReference>
<dbReference type="SUPFAM" id="SSF47384">
    <property type="entry name" value="Homodimeric domain of signal transducing histidine kinase"/>
    <property type="match status" value="1"/>
</dbReference>
<dbReference type="InterPro" id="IPR003594">
    <property type="entry name" value="HATPase_dom"/>
</dbReference>
<dbReference type="SMART" id="SM00091">
    <property type="entry name" value="PAS"/>
    <property type="match status" value="1"/>
</dbReference>
<dbReference type="Pfam" id="PF00072">
    <property type="entry name" value="Response_reg"/>
    <property type="match status" value="1"/>
</dbReference>
<dbReference type="InterPro" id="IPR005467">
    <property type="entry name" value="His_kinase_dom"/>
</dbReference>
<dbReference type="EMBL" id="JAAAJB010000259">
    <property type="protein sequence ID" value="KAG0260147.1"/>
    <property type="molecule type" value="Genomic_DNA"/>
</dbReference>
<comment type="caution">
    <text evidence="10">The sequence shown here is derived from an EMBL/GenBank/DDBJ whole genome shotgun (WGS) entry which is preliminary data.</text>
</comment>
<dbReference type="NCBIfam" id="TIGR00229">
    <property type="entry name" value="sensory_box"/>
    <property type="match status" value="1"/>
</dbReference>
<feature type="region of interest" description="Disordered" evidence="6">
    <location>
        <begin position="3033"/>
        <end position="3107"/>
    </location>
</feature>
<dbReference type="Gene3D" id="1.10.287.130">
    <property type="match status" value="1"/>
</dbReference>
<evidence type="ECO:0000256" key="5">
    <source>
        <dbReference type="PROSITE-ProRule" id="PRU00169"/>
    </source>
</evidence>
<dbReference type="PRINTS" id="PR00344">
    <property type="entry name" value="BCTRLSENSOR"/>
</dbReference>
<dbReference type="InterPro" id="IPR041664">
    <property type="entry name" value="AAA_16"/>
</dbReference>
<evidence type="ECO:0000256" key="2">
    <source>
        <dbReference type="ARBA" id="ARBA00022679"/>
    </source>
</evidence>
<dbReference type="SUPFAM" id="SSF55874">
    <property type="entry name" value="ATPase domain of HSP90 chaperone/DNA topoisomerase II/histidine kinase"/>
    <property type="match status" value="1"/>
</dbReference>
<dbReference type="CDD" id="cd00130">
    <property type="entry name" value="PAS"/>
    <property type="match status" value="1"/>
</dbReference>
<dbReference type="Gene3D" id="3.40.50.2300">
    <property type="match status" value="1"/>
</dbReference>
<gene>
    <name evidence="10" type="ORF">DFQ27_003696</name>
</gene>
<feature type="compositionally biased region" description="Gly residues" evidence="6">
    <location>
        <begin position="3051"/>
        <end position="3068"/>
    </location>
</feature>
<feature type="compositionally biased region" description="Polar residues" evidence="6">
    <location>
        <begin position="12"/>
        <end position="40"/>
    </location>
</feature>
<dbReference type="SMART" id="SM00448">
    <property type="entry name" value="REC"/>
    <property type="match status" value="1"/>
</dbReference>
<evidence type="ECO:0000313" key="10">
    <source>
        <dbReference type="EMBL" id="KAG0260147.1"/>
    </source>
</evidence>
<dbReference type="InterPro" id="IPR035965">
    <property type="entry name" value="PAS-like_dom_sf"/>
</dbReference>
<evidence type="ECO:0000256" key="4">
    <source>
        <dbReference type="ARBA" id="ARBA00023012"/>
    </source>
</evidence>
<dbReference type="Gene3D" id="3.30.565.10">
    <property type="entry name" value="Histidine kinase-like ATPase, C-terminal domain"/>
    <property type="match status" value="1"/>
</dbReference>
<dbReference type="Pfam" id="PF13191">
    <property type="entry name" value="AAA_16"/>
    <property type="match status" value="1"/>
</dbReference>
<feature type="compositionally biased region" description="Polar residues" evidence="6">
    <location>
        <begin position="227"/>
        <end position="247"/>
    </location>
</feature>
<feature type="region of interest" description="Disordered" evidence="6">
    <location>
        <begin position="1988"/>
        <end position="2049"/>
    </location>
</feature>
<keyword evidence="11" id="KW-1185">Reference proteome</keyword>
<feature type="domain" description="PAS" evidence="9">
    <location>
        <begin position="2335"/>
        <end position="2406"/>
    </location>
</feature>
<dbReference type="Gene3D" id="1.10.510.10">
    <property type="entry name" value="Transferase(Phosphotransferase) domain 1"/>
    <property type="match status" value="1"/>
</dbReference>
<dbReference type="Pfam" id="PF02518">
    <property type="entry name" value="HATPase_c"/>
    <property type="match status" value="1"/>
</dbReference>
<dbReference type="PANTHER" id="PTHR45339:SF1">
    <property type="entry name" value="HYBRID SIGNAL TRANSDUCTION HISTIDINE KINASE J"/>
    <property type="match status" value="1"/>
</dbReference>
<evidence type="ECO:0000313" key="11">
    <source>
        <dbReference type="Proteomes" id="UP000807716"/>
    </source>
</evidence>
<dbReference type="InterPro" id="IPR013767">
    <property type="entry name" value="PAS_fold"/>
</dbReference>
<feature type="compositionally biased region" description="Low complexity" evidence="6">
    <location>
        <begin position="46"/>
        <end position="61"/>
    </location>
</feature>
<dbReference type="InterPro" id="IPR004358">
    <property type="entry name" value="Sig_transdc_His_kin-like_C"/>
</dbReference>
<dbReference type="SMART" id="SM00387">
    <property type="entry name" value="HATPase_c"/>
    <property type="match status" value="1"/>
</dbReference>
<feature type="compositionally biased region" description="Low complexity" evidence="6">
    <location>
        <begin position="191"/>
        <end position="208"/>
    </location>
</feature>
<feature type="compositionally biased region" description="Low complexity" evidence="6">
    <location>
        <begin position="3264"/>
        <end position="3285"/>
    </location>
</feature>
<dbReference type="Gene3D" id="3.30.450.40">
    <property type="match status" value="1"/>
</dbReference>
<dbReference type="PROSITE" id="PS50112">
    <property type="entry name" value="PAS"/>
    <property type="match status" value="1"/>
</dbReference>
<feature type="region of interest" description="Disordered" evidence="6">
    <location>
        <begin position="177"/>
        <end position="251"/>
    </location>
</feature>
<dbReference type="PANTHER" id="PTHR45339">
    <property type="entry name" value="HYBRID SIGNAL TRANSDUCTION HISTIDINE KINASE J"/>
    <property type="match status" value="1"/>
</dbReference>
<keyword evidence="3" id="KW-0418">Kinase</keyword>
<dbReference type="InterPro" id="IPR036890">
    <property type="entry name" value="HATPase_C_sf"/>
</dbReference>
<evidence type="ECO:0000256" key="1">
    <source>
        <dbReference type="ARBA" id="ARBA00022553"/>
    </source>
</evidence>
<dbReference type="InterPro" id="IPR011009">
    <property type="entry name" value="Kinase-like_dom_sf"/>
</dbReference>
<dbReference type="InterPro" id="IPR003018">
    <property type="entry name" value="GAF"/>
</dbReference>
<keyword evidence="2" id="KW-0808">Transferase</keyword>